<dbReference type="InterPro" id="IPR052907">
    <property type="entry name" value="Beta-lactamase/esterase"/>
</dbReference>
<evidence type="ECO:0000259" key="1">
    <source>
        <dbReference type="Pfam" id="PF00144"/>
    </source>
</evidence>
<protein>
    <recommendedName>
        <fullName evidence="1">Beta-lactamase-related domain-containing protein</fullName>
    </recommendedName>
</protein>
<proteinExistence type="predicted"/>
<dbReference type="PANTHER" id="PTHR43319:SF3">
    <property type="entry name" value="BETA-LACTAMASE-RELATED DOMAIN-CONTAINING PROTEIN"/>
    <property type="match status" value="1"/>
</dbReference>
<dbReference type="STRING" id="6526.A0A2C9LBR4"/>
<gene>
    <name evidence="2" type="primary">106073293</name>
</gene>
<dbReference type="EnsemblMetazoa" id="BGLB029251-RA">
    <property type="protein sequence ID" value="BGLB029251-PA"/>
    <property type="gene ID" value="BGLB029251"/>
</dbReference>
<organism evidence="2 3">
    <name type="scientific">Biomphalaria glabrata</name>
    <name type="common">Bloodfluke planorb</name>
    <name type="synonym">Freshwater snail</name>
    <dbReference type="NCBI Taxonomy" id="6526"/>
    <lineage>
        <taxon>Eukaryota</taxon>
        <taxon>Metazoa</taxon>
        <taxon>Spiralia</taxon>
        <taxon>Lophotrochozoa</taxon>
        <taxon>Mollusca</taxon>
        <taxon>Gastropoda</taxon>
        <taxon>Heterobranchia</taxon>
        <taxon>Euthyneura</taxon>
        <taxon>Panpulmonata</taxon>
        <taxon>Hygrophila</taxon>
        <taxon>Lymnaeoidea</taxon>
        <taxon>Planorbidae</taxon>
        <taxon>Biomphalaria</taxon>
    </lineage>
</organism>
<name>A0A2C9LBR4_BIOGL</name>
<evidence type="ECO:0000313" key="3">
    <source>
        <dbReference type="Proteomes" id="UP000076420"/>
    </source>
</evidence>
<dbReference type="Proteomes" id="UP000076420">
    <property type="component" value="Unassembled WGS sequence"/>
</dbReference>
<evidence type="ECO:0000313" key="2">
    <source>
        <dbReference type="EnsemblMetazoa" id="BGLB029251-PA"/>
    </source>
</evidence>
<dbReference type="InterPro" id="IPR001466">
    <property type="entry name" value="Beta-lactam-related"/>
</dbReference>
<dbReference type="OrthoDB" id="5946976at2759"/>
<dbReference type="KEGG" id="bgt:106073293"/>
<dbReference type="PANTHER" id="PTHR43319">
    <property type="entry name" value="BETA-LACTAMASE-RELATED"/>
    <property type="match status" value="1"/>
</dbReference>
<dbReference type="Gene3D" id="3.40.710.10">
    <property type="entry name" value="DD-peptidase/beta-lactamase superfamily"/>
    <property type="match status" value="1"/>
</dbReference>
<accession>A0A2C9LBR4</accession>
<dbReference type="VEuPathDB" id="VectorBase:BGLAX_033289"/>
<dbReference type="InterPro" id="IPR012338">
    <property type="entry name" value="Beta-lactam/transpept-like"/>
</dbReference>
<dbReference type="Pfam" id="PF00144">
    <property type="entry name" value="Beta-lactamase"/>
    <property type="match status" value="1"/>
</dbReference>
<sequence>MALRIPLPTGYVAPGFQKVLHVYSENFKNGQEKGSSFAAYYKGQLVINLWGGLADAQVKRSWKEDTYGFFYSTTKFFASVTIAHMVERGLLNYEDKISKFWPEFSQNGKENITLEMLLSHKAGLAALRDNFELRWMHDDPQKLTDMLAAQAPLWPPGSAHGYSPIVIGLYLNEIVKKVDKKGRQLSEYFNDEIAIPFGIDFHIGVPKHLQYRVARLEPTIISKDSMAEMMGSFQGDISLFQLAFSQPKDWNSSRKLNDPDFMSLPCSASHGAGTAAAVAKLAGILANGGSHDGNILLQHASIELLQQPLAHGIDLTTGAMEILGRGTMLLPVVEGSKCWFMTGHSGKGDQYCAVDPVYKVGWAYTTNFTDDFIAFNSKHKWSPLIQSLFECVHDLEGVVLERRILASYSDIEREKLESWLLNRSKL</sequence>
<dbReference type="SUPFAM" id="SSF56601">
    <property type="entry name" value="beta-lactamase/transpeptidase-like"/>
    <property type="match status" value="1"/>
</dbReference>
<dbReference type="AlphaFoldDB" id="A0A2C9LBR4"/>
<feature type="domain" description="Beta-lactamase-related" evidence="1">
    <location>
        <begin position="28"/>
        <end position="369"/>
    </location>
</feature>
<reference evidence="2" key="1">
    <citation type="submission" date="2020-05" db="UniProtKB">
        <authorList>
            <consortium name="EnsemblMetazoa"/>
        </authorList>
    </citation>
    <scope>IDENTIFICATION</scope>
    <source>
        <strain evidence="2">BB02</strain>
    </source>
</reference>
<dbReference type="VEuPathDB" id="VectorBase:BGLB029251"/>